<accession>A0A3L7ZLF6</accession>
<dbReference type="InterPro" id="IPR007421">
    <property type="entry name" value="Schlafen_AlbA_2_dom"/>
</dbReference>
<sequence>MDDKYKPEWIKVDEWDFVEYVENLLRSQESVDLEFKTARSGFPNSVWETYSSFANTDGGTIVLGIKEKKGVLFVEGLLPEQIVSYRQIICNQLNNPDCVNINLLTDKNIQEVGYRGKSLLLINVPRASRSQRPVYLTRNPLNGHTYKRNNEGDYKCTDTEVRRMIADADEEHPRDSRILCNYTMEDIDLDSLKQYRLLLSSRQPDHPWLTLEDIAFLRKLGGYRQDRQTGQEGFTLAGILMFGKTESITDNECAPSYFPDYQEKMSVDENVRWTDRICMDGTWEANLFQFYRRVYPRLSSVLPEPFRLENGVRLKDTTTHVALREAFINTLIHCDYMEEGNITIEQWKDRYVFKNPGTLLVSKAQYYTGGESICRNKSLQKMFMLIGFSEKAGSGVNKIFMGWKNANWRPPFVEEQSHPDRVVLNLPMESLYPKEVLEELKRLFGRDIERIPYDQFTVLALCYSEKQVSNERLQYILNQHSSDITKLLKNMCNAGFLESIGNGRGTRYQLVFGEKDESKPQKDESKPQKDESKPQKDESKPQKDESKPQKDESKPQKDESKPQKDESKPQKDESKKYMRYEDLSRLILSVCEDYVALEIIAESVHRETSYLINRVIPRMLEDGLLERLYPSSPKHPLQKYRVRQVGNL</sequence>
<dbReference type="PANTHER" id="PTHR30595">
    <property type="entry name" value="GLPR-RELATED TRANSCRIPTIONAL REPRESSOR"/>
    <property type="match status" value="1"/>
</dbReference>
<comment type="caution">
    <text evidence="3">The sequence shown here is derived from an EMBL/GenBank/DDBJ whole genome shotgun (WGS) entry which is preliminary data.</text>
</comment>
<dbReference type="Gene3D" id="3.30.565.60">
    <property type="match status" value="1"/>
</dbReference>
<evidence type="ECO:0000313" key="3">
    <source>
        <dbReference type="EMBL" id="RLT72646.1"/>
    </source>
</evidence>
<protein>
    <submittedName>
        <fullName evidence="3">AAA family ATPase</fullName>
    </submittedName>
</protein>
<dbReference type="Pfam" id="PF13749">
    <property type="entry name" value="HATPase_c_4"/>
    <property type="match status" value="1"/>
</dbReference>
<dbReference type="Gene3D" id="3.30.950.30">
    <property type="entry name" value="Schlafen, AAA domain"/>
    <property type="match status" value="1"/>
</dbReference>
<feature type="region of interest" description="Disordered" evidence="1">
    <location>
        <begin position="513"/>
        <end position="576"/>
    </location>
</feature>
<evidence type="ECO:0000313" key="4">
    <source>
        <dbReference type="Proteomes" id="UP000278164"/>
    </source>
</evidence>
<dbReference type="InterPro" id="IPR038475">
    <property type="entry name" value="RecG_C_sf"/>
</dbReference>
<dbReference type="Proteomes" id="UP000278164">
    <property type="component" value="Unassembled WGS sequence"/>
</dbReference>
<organism evidence="3 4">
    <name type="scientific">Parabacteroides distasonis</name>
    <dbReference type="NCBI Taxonomy" id="823"/>
    <lineage>
        <taxon>Bacteria</taxon>
        <taxon>Pseudomonadati</taxon>
        <taxon>Bacteroidota</taxon>
        <taxon>Bacteroidia</taxon>
        <taxon>Bacteroidales</taxon>
        <taxon>Tannerellaceae</taxon>
        <taxon>Parabacteroides</taxon>
    </lineage>
</organism>
<reference evidence="3 4" key="1">
    <citation type="submission" date="2018-09" db="EMBL/GenBank/DDBJ databases">
        <title>Murine metabolic-syndrome-specific gut microbial biobank.</title>
        <authorList>
            <person name="Liu C."/>
        </authorList>
    </citation>
    <scope>NUCLEOTIDE SEQUENCE [LARGE SCALE GENOMIC DNA]</scope>
    <source>
        <strain evidence="3 4">8-P5</strain>
    </source>
</reference>
<dbReference type="RefSeq" id="WP_121736841.1">
    <property type="nucleotide sequence ID" value="NZ_RAYI01000031.1"/>
</dbReference>
<dbReference type="OrthoDB" id="9807907at2"/>
<dbReference type="PANTHER" id="PTHR30595:SF6">
    <property type="entry name" value="SCHLAFEN ALBA-2 DOMAIN-CONTAINING PROTEIN"/>
    <property type="match status" value="1"/>
</dbReference>
<gene>
    <name evidence="3" type="ORF">D7V78_14765</name>
</gene>
<feature type="domain" description="Schlafen AlbA-2" evidence="2">
    <location>
        <begin position="29"/>
        <end position="156"/>
    </location>
</feature>
<dbReference type="Pfam" id="PF04326">
    <property type="entry name" value="SLFN_AlbA_2"/>
    <property type="match status" value="1"/>
</dbReference>
<evidence type="ECO:0000256" key="1">
    <source>
        <dbReference type="SAM" id="MobiDB-lite"/>
    </source>
</evidence>
<dbReference type="AlphaFoldDB" id="A0A3L7ZLF6"/>
<dbReference type="EMBL" id="RAYI01000031">
    <property type="protein sequence ID" value="RLT72646.1"/>
    <property type="molecule type" value="Genomic_DNA"/>
</dbReference>
<proteinExistence type="predicted"/>
<dbReference type="InterPro" id="IPR038461">
    <property type="entry name" value="Schlafen_AlbA_2_dom_sf"/>
</dbReference>
<name>A0A3L7ZLF6_PARDI</name>
<evidence type="ECO:0000259" key="2">
    <source>
        <dbReference type="Pfam" id="PF04326"/>
    </source>
</evidence>